<gene>
    <name evidence="2" type="ORF">SDC9_120669</name>
</gene>
<dbReference type="InterPro" id="IPR038071">
    <property type="entry name" value="UROD/MetE-like_sf"/>
</dbReference>
<dbReference type="Gene3D" id="3.20.20.210">
    <property type="match status" value="1"/>
</dbReference>
<dbReference type="GO" id="GO:0006779">
    <property type="term" value="P:porphyrin-containing compound biosynthetic process"/>
    <property type="evidence" value="ECO:0007669"/>
    <property type="project" value="InterPro"/>
</dbReference>
<comment type="caution">
    <text evidence="2">The sequence shown here is derived from an EMBL/GenBank/DDBJ whole genome shotgun (WGS) entry which is preliminary data.</text>
</comment>
<protein>
    <recommendedName>
        <fullName evidence="1">Uroporphyrinogen decarboxylase (URO-D) domain-containing protein</fullName>
    </recommendedName>
</protein>
<dbReference type="GO" id="GO:0004853">
    <property type="term" value="F:uroporphyrinogen decarboxylase activity"/>
    <property type="evidence" value="ECO:0007669"/>
    <property type="project" value="InterPro"/>
</dbReference>
<dbReference type="PANTHER" id="PTHR47099:SF1">
    <property type="entry name" value="METHYLCOBAMIDE:COM METHYLTRANSFERASE MTBA"/>
    <property type="match status" value="1"/>
</dbReference>
<dbReference type="AlphaFoldDB" id="A0A645C9T8"/>
<dbReference type="SUPFAM" id="SSF51726">
    <property type="entry name" value="UROD/MetE-like"/>
    <property type="match status" value="1"/>
</dbReference>
<feature type="domain" description="Uroporphyrinogen decarboxylase (URO-D)" evidence="1">
    <location>
        <begin position="94"/>
        <end position="354"/>
    </location>
</feature>
<accession>A0A645C9T8</accession>
<name>A0A645C9T8_9ZZZZ</name>
<reference evidence="2" key="1">
    <citation type="submission" date="2019-08" db="EMBL/GenBank/DDBJ databases">
        <authorList>
            <person name="Kucharzyk K."/>
            <person name="Murdoch R.W."/>
            <person name="Higgins S."/>
            <person name="Loffler F."/>
        </authorList>
    </citation>
    <scope>NUCLEOTIDE SEQUENCE</scope>
</reference>
<sequence length="364" mass="41961">MKAISFESVDRIPMMDFGYWRETIDNWHNQGLPAEVDSTEEVEAYFGLDRGFETNLVNYWADNGPVGIMWGIWPEFTKVKVGETEDTIIYEGEIGRIVESKAGSIPAHEKSPVETMADFQRLVVPRMNAWDPTRVTPEFAGMLERGKAQGQAIGTWIDGFYAWPRILMGPTNLLYAFYDDPDLLHAIQREHTNFIKSWIDMVLTYTQIDYVYFFEDMAYNHGSFISNDTFDEFLLPYYHEVVSYMRGKGIKKMLVDSDGNTVKLCDKFVEAGIDCHSPLQINSGSQPAEIRKRQPKLALIGGIDKLTLSRTRADIDKELEKIPPLLETGGYIPALDHRVQPDVPMANYQYYLERKREILEKYRY</sequence>
<proteinExistence type="predicted"/>
<evidence type="ECO:0000313" key="2">
    <source>
        <dbReference type="EMBL" id="MPM73687.1"/>
    </source>
</evidence>
<organism evidence="2">
    <name type="scientific">bioreactor metagenome</name>
    <dbReference type="NCBI Taxonomy" id="1076179"/>
    <lineage>
        <taxon>unclassified sequences</taxon>
        <taxon>metagenomes</taxon>
        <taxon>ecological metagenomes</taxon>
    </lineage>
</organism>
<dbReference type="PANTHER" id="PTHR47099">
    <property type="entry name" value="METHYLCOBAMIDE:COM METHYLTRANSFERASE MTBA"/>
    <property type="match status" value="1"/>
</dbReference>
<dbReference type="Pfam" id="PF01208">
    <property type="entry name" value="URO-D"/>
    <property type="match status" value="1"/>
</dbReference>
<dbReference type="InterPro" id="IPR052024">
    <property type="entry name" value="Methanogen_methyltrans"/>
</dbReference>
<dbReference type="InterPro" id="IPR000257">
    <property type="entry name" value="Uroporphyrinogen_deCOase"/>
</dbReference>
<evidence type="ECO:0000259" key="1">
    <source>
        <dbReference type="Pfam" id="PF01208"/>
    </source>
</evidence>
<dbReference type="EMBL" id="VSSQ01025508">
    <property type="protein sequence ID" value="MPM73687.1"/>
    <property type="molecule type" value="Genomic_DNA"/>
</dbReference>